<dbReference type="GO" id="GO:0003700">
    <property type="term" value="F:DNA-binding transcription factor activity"/>
    <property type="evidence" value="ECO:0007669"/>
    <property type="project" value="InterPro"/>
</dbReference>
<dbReference type="InterPro" id="IPR046335">
    <property type="entry name" value="LacI/GalR-like_sensor"/>
</dbReference>
<dbReference type="CDD" id="cd07377">
    <property type="entry name" value="WHTH_GntR"/>
    <property type="match status" value="1"/>
</dbReference>
<comment type="caution">
    <text evidence="5">The sequence shown here is derived from an EMBL/GenBank/DDBJ whole genome shotgun (WGS) entry which is preliminary data.</text>
</comment>
<keyword evidence="6" id="KW-1185">Reference proteome</keyword>
<dbReference type="InterPro" id="IPR028082">
    <property type="entry name" value="Peripla_BP_I"/>
</dbReference>
<evidence type="ECO:0000313" key="6">
    <source>
        <dbReference type="Proteomes" id="UP000564644"/>
    </source>
</evidence>
<sequence length="392" mass="44212">MKSRSTPEKRKTPLYAQVAEKIKQEIKRRKLKRHDPVPSEGDWAALYSVSRMTAKLALDILAKEGWVYRLARRGTFAAAGCETDETGEIGETGEADERTPVPAAAIPPIRAKKRIAMVFPNMDDYTAKILEAAQKEARRSDCQVLICISSDREDESACLQELYADGVDGIILYPRGRTRCSEKVLELNLQNYPLVIIDRIFREVQIDCVYHDHYKGTYELTDYLIRRGHARIGYLSAPFDGVTSREDRYKGYSRAMLDRGLTIDSSNMLLDCSEAYMSNLRAVNDQLETFLRNNPALTAVVCMDDYLATSCLYTALRMNKSVPEELSIAGFLDIQLSSLLPVPLTTVRQTTEQLGQAAVQLLLKRLKKSREGAITIKVNTSIVERDSVRTIR</sequence>
<accession>A0A7X0SXD7</accession>
<evidence type="ECO:0000256" key="1">
    <source>
        <dbReference type="ARBA" id="ARBA00023015"/>
    </source>
</evidence>
<feature type="domain" description="HTH gntR-type" evidence="4">
    <location>
        <begin position="12"/>
        <end position="80"/>
    </location>
</feature>
<dbReference type="AlphaFoldDB" id="A0A7X0SXD7"/>
<dbReference type="CDD" id="cd06267">
    <property type="entry name" value="PBP1_LacI_sugar_binding-like"/>
    <property type="match status" value="1"/>
</dbReference>
<keyword evidence="1" id="KW-0805">Transcription regulation</keyword>
<dbReference type="EMBL" id="JACJVO010000052">
    <property type="protein sequence ID" value="MBB6735663.1"/>
    <property type="molecule type" value="Genomic_DNA"/>
</dbReference>
<dbReference type="InterPro" id="IPR000524">
    <property type="entry name" value="Tscrpt_reg_HTH_GntR"/>
</dbReference>
<organism evidence="5 6">
    <name type="scientific">Cohnella zeiphila</name>
    <dbReference type="NCBI Taxonomy" id="2761120"/>
    <lineage>
        <taxon>Bacteria</taxon>
        <taxon>Bacillati</taxon>
        <taxon>Bacillota</taxon>
        <taxon>Bacilli</taxon>
        <taxon>Bacillales</taxon>
        <taxon>Paenibacillaceae</taxon>
        <taxon>Cohnella</taxon>
    </lineage>
</organism>
<dbReference type="Pfam" id="PF00392">
    <property type="entry name" value="GntR"/>
    <property type="match status" value="1"/>
</dbReference>
<evidence type="ECO:0000256" key="2">
    <source>
        <dbReference type="ARBA" id="ARBA00023125"/>
    </source>
</evidence>
<dbReference type="RefSeq" id="WP_185133315.1">
    <property type="nucleotide sequence ID" value="NZ_JACJVO010000052.1"/>
</dbReference>
<protein>
    <submittedName>
        <fullName evidence="5">GntR family transcriptional regulator</fullName>
    </submittedName>
</protein>
<evidence type="ECO:0000259" key="4">
    <source>
        <dbReference type="PROSITE" id="PS50949"/>
    </source>
</evidence>
<gene>
    <name evidence="5" type="ORF">H7C18_32605</name>
</gene>
<dbReference type="GO" id="GO:0000976">
    <property type="term" value="F:transcription cis-regulatory region binding"/>
    <property type="evidence" value="ECO:0007669"/>
    <property type="project" value="TreeGrafter"/>
</dbReference>
<keyword evidence="3" id="KW-0804">Transcription</keyword>
<dbReference type="Gene3D" id="3.40.50.2300">
    <property type="match status" value="2"/>
</dbReference>
<reference evidence="5 6" key="1">
    <citation type="submission" date="2020-08" db="EMBL/GenBank/DDBJ databases">
        <title>Cohnella phylogeny.</title>
        <authorList>
            <person name="Dunlap C."/>
        </authorList>
    </citation>
    <scope>NUCLEOTIDE SEQUENCE [LARGE SCALE GENOMIC DNA]</scope>
    <source>
        <strain evidence="5 6">CBP 2801</strain>
    </source>
</reference>
<keyword evidence="2" id="KW-0238">DNA-binding</keyword>
<dbReference type="SUPFAM" id="SSF53822">
    <property type="entry name" value="Periplasmic binding protein-like I"/>
    <property type="match status" value="1"/>
</dbReference>
<dbReference type="InterPro" id="IPR036388">
    <property type="entry name" value="WH-like_DNA-bd_sf"/>
</dbReference>
<dbReference type="Pfam" id="PF13377">
    <property type="entry name" value="Peripla_BP_3"/>
    <property type="match status" value="1"/>
</dbReference>
<dbReference type="PROSITE" id="PS50949">
    <property type="entry name" value="HTH_GNTR"/>
    <property type="match status" value="1"/>
</dbReference>
<dbReference type="PANTHER" id="PTHR30146">
    <property type="entry name" value="LACI-RELATED TRANSCRIPTIONAL REPRESSOR"/>
    <property type="match status" value="1"/>
</dbReference>
<dbReference type="SMART" id="SM00345">
    <property type="entry name" value="HTH_GNTR"/>
    <property type="match status" value="1"/>
</dbReference>
<name>A0A7X0SXD7_9BACL</name>
<dbReference type="InterPro" id="IPR036390">
    <property type="entry name" value="WH_DNA-bd_sf"/>
</dbReference>
<dbReference type="PANTHER" id="PTHR30146:SF109">
    <property type="entry name" value="HTH-TYPE TRANSCRIPTIONAL REGULATOR GALS"/>
    <property type="match status" value="1"/>
</dbReference>
<evidence type="ECO:0000313" key="5">
    <source>
        <dbReference type="EMBL" id="MBB6735663.1"/>
    </source>
</evidence>
<evidence type="ECO:0000256" key="3">
    <source>
        <dbReference type="ARBA" id="ARBA00023163"/>
    </source>
</evidence>
<proteinExistence type="predicted"/>
<dbReference type="Gene3D" id="1.10.10.10">
    <property type="entry name" value="Winged helix-like DNA-binding domain superfamily/Winged helix DNA-binding domain"/>
    <property type="match status" value="1"/>
</dbReference>
<dbReference type="SUPFAM" id="SSF46785">
    <property type="entry name" value="Winged helix' DNA-binding domain"/>
    <property type="match status" value="1"/>
</dbReference>
<dbReference type="Proteomes" id="UP000564644">
    <property type="component" value="Unassembled WGS sequence"/>
</dbReference>